<feature type="region of interest" description="Disordered" evidence="1">
    <location>
        <begin position="570"/>
        <end position="590"/>
    </location>
</feature>
<evidence type="ECO:0000313" key="2">
    <source>
        <dbReference type="EMBL" id="RCG24216.1"/>
    </source>
</evidence>
<accession>A0A367F1G9</accession>
<comment type="caution">
    <text evidence="2">The sequence shown here is derived from an EMBL/GenBank/DDBJ whole genome shotgun (WGS) entry which is preliminary data.</text>
</comment>
<feature type="compositionally biased region" description="Basic and acidic residues" evidence="1">
    <location>
        <begin position="112"/>
        <end position="130"/>
    </location>
</feature>
<evidence type="ECO:0000256" key="1">
    <source>
        <dbReference type="SAM" id="MobiDB-lite"/>
    </source>
</evidence>
<proteinExistence type="predicted"/>
<reference evidence="2 3" key="1">
    <citation type="submission" date="2018-06" db="EMBL/GenBank/DDBJ databases">
        <title>Streptomyces reniochalinae sp. nov. and Streptomyces diacarnus sp. nov. from marine sponges.</title>
        <authorList>
            <person name="Li L."/>
        </authorList>
    </citation>
    <scope>NUCLEOTIDE SEQUENCE [LARGE SCALE GENOMIC DNA]</scope>
    <source>
        <strain evidence="2 3">LHW50302</strain>
    </source>
</reference>
<feature type="region of interest" description="Disordered" evidence="1">
    <location>
        <begin position="691"/>
        <end position="733"/>
    </location>
</feature>
<evidence type="ECO:0000313" key="3">
    <source>
        <dbReference type="Proteomes" id="UP000253507"/>
    </source>
</evidence>
<feature type="compositionally biased region" description="Low complexity" evidence="1">
    <location>
        <begin position="707"/>
        <end position="725"/>
    </location>
</feature>
<dbReference type="EMBL" id="QOIM01000021">
    <property type="protein sequence ID" value="RCG24216.1"/>
    <property type="molecule type" value="Genomic_DNA"/>
</dbReference>
<feature type="region of interest" description="Disordered" evidence="1">
    <location>
        <begin position="108"/>
        <end position="136"/>
    </location>
</feature>
<name>A0A367F1G9_9ACTN</name>
<dbReference type="Proteomes" id="UP000253507">
    <property type="component" value="Unassembled WGS sequence"/>
</dbReference>
<organism evidence="2 3">
    <name type="scientific">Streptomyces reniochalinae</name>
    <dbReference type="NCBI Taxonomy" id="2250578"/>
    <lineage>
        <taxon>Bacteria</taxon>
        <taxon>Bacillati</taxon>
        <taxon>Actinomycetota</taxon>
        <taxon>Actinomycetes</taxon>
        <taxon>Kitasatosporales</taxon>
        <taxon>Streptomycetaceae</taxon>
        <taxon>Streptomyces</taxon>
    </lineage>
</organism>
<gene>
    <name evidence="2" type="ORF">DQ392_03595</name>
</gene>
<sequence length="817" mass="88211">MNTCEQEGVIPPPRSAITEGLVTALGDTEIKKIISTSRGKKVLTPSAWRVVQSGEDKVLLLLSDVHGAAMVPWDLNDRTVSSWAPPSPEATQRVIELVAAEADLTMSQKAQKLAEKERDTRRRAPSDDPHASSALAAAEEKYAQATRRVRDVERAKAALLAALGQRRPRPVVRAAEEDGEPKAALVLAEQPYDVAFHIHGYAVENLRRSGKTRGYDLKESMVAAGQLTRGMSVLQQWQVTNSNGTTSRLWRMAAVTANNRALARMDIFDLRSEYLVTGMPQAAVPLPKGPNDPTLLLLNQREILNRVSHAFNDVSALGTTEPDHKALRAMKIATVPTEIVIGCNNPTALEHVLRALNVNDHLRGIQPYDEGARLIALFATLVDAYAREGKLGSVLADAFPTAKGTGLLDLTSVRDALTANGPLDPLASLLPDDEKVTPATLRDIAIRAITALVFPDVPPESRETSKRRVRDTGPYWPIVKSALQEAPWSQVRAKTAEARTRLWSAAVAQLFLHRANILSALGLFGTTEVKEGSGQDPRALKELLLGAEAGDATAWGALVRRMTPALIHAPEPLITPGQGSEAGEGRKGVRRTPTNALAALTLAYTETVPDVSRELLIAFARSVLQHPDATQAPETPDGGQPICYGETLWKEEERTPIVPGMVLAPDFNGYPTAFVADKEWFDHLFPSDLSRSAQTGGSGGDAGGEGASSDTTDQAADATTVQGQAPLSAPRDRLAKLRRELPARIELAEGIYQRAVEAANALLADFDEASRLRSRLGEESLPADERIQWMERLAAARTTAQASATVLSKVETLILQV</sequence>
<protein>
    <submittedName>
        <fullName evidence="2">Uncharacterized protein</fullName>
    </submittedName>
</protein>
<feature type="compositionally biased region" description="Gly residues" evidence="1">
    <location>
        <begin position="696"/>
        <end position="706"/>
    </location>
</feature>
<dbReference type="AlphaFoldDB" id="A0A367F1G9"/>
<keyword evidence="3" id="KW-1185">Reference proteome</keyword>